<name>A0ABT9Q027_9HYPH</name>
<comment type="caution">
    <text evidence="2">The sequence shown here is derived from an EMBL/GenBank/DDBJ whole genome shotgun (WGS) entry which is preliminary data.</text>
</comment>
<accession>A0ABT9Q027</accession>
<keyword evidence="3" id="KW-1185">Reference proteome</keyword>
<dbReference type="EMBL" id="JAUSRF010000018">
    <property type="protein sequence ID" value="MDP9839688.1"/>
    <property type="molecule type" value="Genomic_DNA"/>
</dbReference>
<protein>
    <recommendedName>
        <fullName evidence="4">Transmembrane protein</fullName>
    </recommendedName>
</protein>
<organism evidence="2 3">
    <name type="scientific">Neorhizobium huautlense</name>
    <dbReference type="NCBI Taxonomy" id="67774"/>
    <lineage>
        <taxon>Bacteria</taxon>
        <taxon>Pseudomonadati</taxon>
        <taxon>Pseudomonadota</taxon>
        <taxon>Alphaproteobacteria</taxon>
        <taxon>Hyphomicrobiales</taxon>
        <taxon>Rhizobiaceae</taxon>
        <taxon>Rhizobium/Agrobacterium group</taxon>
        <taxon>Neorhizobium</taxon>
    </lineage>
</organism>
<reference evidence="2 3" key="1">
    <citation type="submission" date="2023-07" db="EMBL/GenBank/DDBJ databases">
        <title>Sorghum-associated microbial communities from plants grown in Nebraska, USA.</title>
        <authorList>
            <person name="Schachtman D."/>
        </authorList>
    </citation>
    <scope>NUCLEOTIDE SEQUENCE [LARGE SCALE GENOMIC DNA]</scope>
    <source>
        <strain evidence="2 3">DS1307</strain>
    </source>
</reference>
<proteinExistence type="predicted"/>
<sequence>MMSLPAIIGISLGASAFAAFTGKNRHKPLGRRMLYFFGGFIGTIILLIAVNFGLYVMSR</sequence>
<keyword evidence="1" id="KW-0472">Membrane</keyword>
<evidence type="ECO:0000313" key="3">
    <source>
        <dbReference type="Proteomes" id="UP001241472"/>
    </source>
</evidence>
<feature type="transmembrane region" description="Helical" evidence="1">
    <location>
        <begin position="34"/>
        <end position="57"/>
    </location>
</feature>
<dbReference type="RefSeq" id="WP_306838570.1">
    <property type="nucleotide sequence ID" value="NZ_JAUSRF010000018.1"/>
</dbReference>
<evidence type="ECO:0000256" key="1">
    <source>
        <dbReference type="SAM" id="Phobius"/>
    </source>
</evidence>
<keyword evidence="1" id="KW-0812">Transmembrane</keyword>
<dbReference type="Proteomes" id="UP001241472">
    <property type="component" value="Unassembled WGS sequence"/>
</dbReference>
<evidence type="ECO:0000313" key="2">
    <source>
        <dbReference type="EMBL" id="MDP9839688.1"/>
    </source>
</evidence>
<evidence type="ECO:0008006" key="4">
    <source>
        <dbReference type="Google" id="ProtNLM"/>
    </source>
</evidence>
<keyword evidence="1" id="KW-1133">Transmembrane helix</keyword>
<gene>
    <name evidence="2" type="ORF">J2T09_004464</name>
</gene>